<evidence type="ECO:0000313" key="6">
    <source>
        <dbReference type="EMBL" id="GLK65155.1"/>
    </source>
</evidence>
<dbReference type="AlphaFoldDB" id="A0AAD3P019"/>
<reference evidence="6" key="1">
    <citation type="journal article" date="2014" name="Int. J. Syst. Evol. Microbiol.">
        <title>Complete genome sequence of Corynebacterium casei LMG S-19264T (=DSM 44701T), isolated from a smear-ripened cheese.</title>
        <authorList>
            <consortium name="US DOE Joint Genome Institute (JGI-PGF)"/>
            <person name="Walter F."/>
            <person name="Albersmeier A."/>
            <person name="Kalinowski J."/>
            <person name="Ruckert C."/>
        </authorList>
    </citation>
    <scope>NUCLEOTIDE SEQUENCE</scope>
    <source>
        <strain evidence="6">VKM B-2222</strain>
    </source>
</reference>
<evidence type="ECO:0000256" key="3">
    <source>
        <dbReference type="ARBA" id="ARBA00023125"/>
    </source>
</evidence>
<keyword evidence="3" id="KW-0238">DNA-binding</keyword>
<dbReference type="SUPFAM" id="SSF53850">
    <property type="entry name" value="Periplasmic binding protein-like II"/>
    <property type="match status" value="1"/>
</dbReference>
<gene>
    <name evidence="6" type="ORF">GCM10017635_26260</name>
</gene>
<dbReference type="GO" id="GO:0043565">
    <property type="term" value="F:sequence-specific DNA binding"/>
    <property type="evidence" value="ECO:0007669"/>
    <property type="project" value="TreeGrafter"/>
</dbReference>
<proteinExistence type="inferred from homology"/>
<evidence type="ECO:0000259" key="5">
    <source>
        <dbReference type="PROSITE" id="PS50931"/>
    </source>
</evidence>
<feature type="domain" description="HTH lysR-type" evidence="5">
    <location>
        <begin position="1"/>
        <end position="61"/>
    </location>
</feature>
<dbReference type="GO" id="GO:0003700">
    <property type="term" value="F:DNA-binding transcription factor activity"/>
    <property type="evidence" value="ECO:0007669"/>
    <property type="project" value="InterPro"/>
</dbReference>
<dbReference type="InterPro" id="IPR058163">
    <property type="entry name" value="LysR-type_TF_proteobact-type"/>
</dbReference>
<keyword evidence="4" id="KW-0804">Transcription</keyword>
<dbReference type="InterPro" id="IPR036390">
    <property type="entry name" value="WH_DNA-bd_sf"/>
</dbReference>
<comment type="caution">
    <text evidence="6">The sequence shown here is derived from an EMBL/GenBank/DDBJ whole genome shotgun (WGS) entry which is preliminary data.</text>
</comment>
<keyword evidence="2" id="KW-0805">Transcription regulation</keyword>
<dbReference type="InterPro" id="IPR000847">
    <property type="entry name" value="LysR_HTH_N"/>
</dbReference>
<dbReference type="Gene3D" id="3.40.190.290">
    <property type="match status" value="1"/>
</dbReference>
<dbReference type="SUPFAM" id="SSF46785">
    <property type="entry name" value="Winged helix' DNA-binding domain"/>
    <property type="match status" value="1"/>
</dbReference>
<evidence type="ECO:0000256" key="4">
    <source>
        <dbReference type="ARBA" id="ARBA00023163"/>
    </source>
</evidence>
<dbReference type="Pfam" id="PF00126">
    <property type="entry name" value="HTH_1"/>
    <property type="match status" value="1"/>
</dbReference>
<dbReference type="Proteomes" id="UP001143349">
    <property type="component" value="Unassembled WGS sequence"/>
</dbReference>
<dbReference type="PROSITE" id="PS50931">
    <property type="entry name" value="HTH_LYSR"/>
    <property type="match status" value="1"/>
</dbReference>
<sequence length="306" mass="34040">MRLNLWSEIRTAAQVARLGRVSAAAEVLGMHHSSVIRHIDTLEAELGVKLFQRHSRGYTPTEAGEELLQTASAVDEQFTQMLGRIETARNQVSGRLVLTAVPSLDPLIVPMLGRFLCDHPLVQVTYDSDERTFELSRGEAHVALRAGPRPSAQDSVVTPLFDYPHALYAAPSYIARHGRPETLADLAAHHLIVGEDRFARAPFYQWLFSRVPDEAFVLRTPQSSVAYRAVEQGLGIGFLSPLTASPELVELFPGICPAEWRTQIWVVTHVDLHRSSKVQSLTRFIHDQARGWRASLALRDKASGKV</sequence>
<dbReference type="RefSeq" id="WP_271179968.1">
    <property type="nucleotide sequence ID" value="NZ_BSFH01000032.1"/>
</dbReference>
<keyword evidence="7" id="KW-1185">Reference proteome</keyword>
<dbReference type="PANTHER" id="PTHR30537">
    <property type="entry name" value="HTH-TYPE TRANSCRIPTIONAL REGULATOR"/>
    <property type="match status" value="1"/>
</dbReference>
<dbReference type="PANTHER" id="PTHR30537:SF3">
    <property type="entry name" value="TRANSCRIPTIONAL REGULATORY PROTEIN"/>
    <property type="match status" value="1"/>
</dbReference>
<name>A0AAD3P019_9RHOB</name>
<dbReference type="Pfam" id="PF03466">
    <property type="entry name" value="LysR_substrate"/>
    <property type="match status" value="1"/>
</dbReference>
<evidence type="ECO:0000256" key="1">
    <source>
        <dbReference type="ARBA" id="ARBA00009437"/>
    </source>
</evidence>
<evidence type="ECO:0000313" key="7">
    <source>
        <dbReference type="Proteomes" id="UP001143349"/>
    </source>
</evidence>
<dbReference type="InterPro" id="IPR036388">
    <property type="entry name" value="WH-like_DNA-bd_sf"/>
</dbReference>
<dbReference type="Gene3D" id="1.10.10.10">
    <property type="entry name" value="Winged helix-like DNA-binding domain superfamily/Winged helix DNA-binding domain"/>
    <property type="match status" value="1"/>
</dbReference>
<evidence type="ECO:0000256" key="2">
    <source>
        <dbReference type="ARBA" id="ARBA00023015"/>
    </source>
</evidence>
<comment type="similarity">
    <text evidence="1">Belongs to the LysR transcriptional regulatory family.</text>
</comment>
<dbReference type="GO" id="GO:0006351">
    <property type="term" value="P:DNA-templated transcription"/>
    <property type="evidence" value="ECO:0007669"/>
    <property type="project" value="TreeGrafter"/>
</dbReference>
<accession>A0AAD3P019</accession>
<dbReference type="EMBL" id="BSFH01000032">
    <property type="protein sequence ID" value="GLK65155.1"/>
    <property type="molecule type" value="Genomic_DNA"/>
</dbReference>
<dbReference type="InterPro" id="IPR005119">
    <property type="entry name" value="LysR_subst-bd"/>
</dbReference>
<reference evidence="6" key="2">
    <citation type="submission" date="2023-01" db="EMBL/GenBank/DDBJ databases">
        <authorList>
            <person name="Sun Q."/>
            <person name="Evtushenko L."/>
        </authorList>
    </citation>
    <scope>NUCLEOTIDE SEQUENCE</scope>
    <source>
        <strain evidence="6">VKM B-2222</strain>
    </source>
</reference>
<protein>
    <submittedName>
        <fullName evidence="6">LysR family transcriptional regulator</fullName>
    </submittedName>
</protein>
<organism evidence="6 7">
    <name type="scientific">Paracoccus kondratievae</name>
    <dbReference type="NCBI Taxonomy" id="135740"/>
    <lineage>
        <taxon>Bacteria</taxon>
        <taxon>Pseudomonadati</taxon>
        <taxon>Pseudomonadota</taxon>
        <taxon>Alphaproteobacteria</taxon>
        <taxon>Rhodobacterales</taxon>
        <taxon>Paracoccaceae</taxon>
        <taxon>Paracoccus</taxon>
    </lineage>
</organism>